<reference evidence="8" key="3">
    <citation type="submission" date="2023-01" db="EMBL/GenBank/DDBJ databases">
        <title>Human gut microbiome strain richness.</title>
        <authorList>
            <person name="Chen-Liaw A."/>
        </authorList>
    </citation>
    <scope>NUCLEOTIDE SEQUENCE</scope>
    <source>
        <strain evidence="8">1001287st1_F4_1001285I_161205</strain>
    </source>
</reference>
<dbReference type="Proteomes" id="UP000434475">
    <property type="component" value="Unassembled WGS sequence"/>
</dbReference>
<dbReference type="Gene3D" id="3.30.230.10">
    <property type="match status" value="1"/>
</dbReference>
<keyword evidence="4 6" id="KW-0378">Hydrolase</keyword>
<dbReference type="GO" id="GO:0004526">
    <property type="term" value="F:ribonuclease P activity"/>
    <property type="evidence" value="ECO:0007669"/>
    <property type="project" value="UniProtKB-UniRule"/>
</dbReference>
<dbReference type="AlphaFoldDB" id="A0A174WRK8"/>
<evidence type="ECO:0000256" key="5">
    <source>
        <dbReference type="ARBA" id="ARBA00022884"/>
    </source>
</evidence>
<dbReference type="RefSeq" id="WP_009257126.1">
    <property type="nucleotide sequence ID" value="NZ_CANCWG010000006.1"/>
</dbReference>
<keyword evidence="3 6" id="KW-0255">Endonuclease</keyword>
<gene>
    <name evidence="6 9" type="primary">rnpA</name>
    <name evidence="9" type="ORF">GKE97_15440</name>
    <name evidence="10" type="ORF">I5Q84_09405</name>
    <name evidence="8" type="ORF">PNE06_07470</name>
</gene>
<dbReference type="EC" id="3.1.26.5" evidence="6 7"/>
<comment type="similarity">
    <text evidence="6">Belongs to the RnpA family.</text>
</comment>
<comment type="catalytic activity">
    <reaction evidence="6">
        <text>Endonucleolytic cleavage of RNA, removing 5'-extranucleotides from tRNA precursor.</text>
        <dbReference type="EC" id="3.1.26.5"/>
    </reaction>
</comment>
<evidence type="ECO:0000256" key="2">
    <source>
        <dbReference type="ARBA" id="ARBA00022722"/>
    </source>
</evidence>
<dbReference type="SUPFAM" id="SSF54211">
    <property type="entry name" value="Ribosomal protein S5 domain 2-like"/>
    <property type="match status" value="1"/>
</dbReference>
<dbReference type="NCBIfam" id="TIGR00188">
    <property type="entry name" value="rnpA"/>
    <property type="match status" value="1"/>
</dbReference>
<dbReference type="GO" id="GO:0000049">
    <property type="term" value="F:tRNA binding"/>
    <property type="evidence" value="ECO:0007669"/>
    <property type="project" value="UniProtKB-UniRule"/>
</dbReference>
<dbReference type="PANTHER" id="PTHR33992:SF1">
    <property type="entry name" value="RIBONUCLEASE P PROTEIN COMPONENT"/>
    <property type="match status" value="1"/>
</dbReference>
<evidence type="ECO:0000313" key="8">
    <source>
        <dbReference type="EMBL" id="MDB7932912.1"/>
    </source>
</evidence>
<dbReference type="Proteomes" id="UP001211173">
    <property type="component" value="Unassembled WGS sequence"/>
</dbReference>
<dbReference type="InterPro" id="IPR020568">
    <property type="entry name" value="Ribosomal_Su5_D2-typ_SF"/>
</dbReference>
<proteinExistence type="inferred from homology"/>
<evidence type="ECO:0000256" key="7">
    <source>
        <dbReference type="NCBIfam" id="TIGR00188"/>
    </source>
</evidence>
<dbReference type="GO" id="GO:0030677">
    <property type="term" value="C:ribonuclease P complex"/>
    <property type="evidence" value="ECO:0007669"/>
    <property type="project" value="TreeGrafter"/>
</dbReference>
<dbReference type="InterPro" id="IPR000100">
    <property type="entry name" value="RNase_P"/>
</dbReference>
<accession>A0A174WRK8</accession>
<reference evidence="10 12" key="2">
    <citation type="submission" date="2020-11" db="EMBL/GenBank/DDBJ databases">
        <title>Closed and high quality bacterial genomes of the OMM12 community.</title>
        <authorList>
            <person name="Marbouty M."/>
            <person name="Lamy-Besnier Q."/>
            <person name="Debarbieux L."/>
            <person name="Koszul R."/>
        </authorList>
    </citation>
    <scope>NUCLEOTIDE SEQUENCE [LARGE SCALE GENOMIC DNA]</scope>
    <source>
        <strain evidence="10 12">YL31</strain>
    </source>
</reference>
<dbReference type="GO" id="GO:0001682">
    <property type="term" value="P:tRNA 5'-leader removal"/>
    <property type="evidence" value="ECO:0007669"/>
    <property type="project" value="UniProtKB-UniRule"/>
</dbReference>
<dbReference type="GO" id="GO:0042781">
    <property type="term" value="F:3'-tRNA processing endoribonuclease activity"/>
    <property type="evidence" value="ECO:0007669"/>
    <property type="project" value="TreeGrafter"/>
</dbReference>
<dbReference type="KEGG" id="fpla:A4U99_18065"/>
<keyword evidence="5 6" id="KW-0694">RNA-binding</keyword>
<evidence type="ECO:0000313" key="12">
    <source>
        <dbReference type="Proteomes" id="UP000595792"/>
    </source>
</evidence>
<evidence type="ECO:0000313" key="9">
    <source>
        <dbReference type="EMBL" id="MSB20903.1"/>
    </source>
</evidence>
<name>A0A174WRK8_FLAPL</name>
<dbReference type="OrthoDB" id="9810867at2"/>
<dbReference type="EMBL" id="JAQLWV010000009">
    <property type="protein sequence ID" value="MDB7932912.1"/>
    <property type="molecule type" value="Genomic_DNA"/>
</dbReference>
<comment type="subunit">
    <text evidence="6">Consists of a catalytic RNA component (M1 or rnpB) and a protein subunit.</text>
</comment>
<dbReference type="EMBL" id="WKPR01000017">
    <property type="protein sequence ID" value="MSB20903.1"/>
    <property type="molecule type" value="Genomic_DNA"/>
</dbReference>
<protein>
    <recommendedName>
        <fullName evidence="6 7">Ribonuclease P protein component</fullName>
        <shortName evidence="6">RNase P protein</shortName>
        <shortName evidence="6">RNaseP protein</shortName>
        <ecNumber evidence="6 7">3.1.26.5</ecNumber>
    </recommendedName>
    <alternativeName>
        <fullName evidence="6">Protein C5</fullName>
    </alternativeName>
</protein>
<evidence type="ECO:0000313" key="11">
    <source>
        <dbReference type="Proteomes" id="UP000434475"/>
    </source>
</evidence>
<sequence>MEHTVSLKLNHVFRRLYGRGKSAVNPCLAVYCRKNNLGYSRLGLTVGVKLGKAVVRNRTRRRIKEAYRIHEGAFFPGYDIVVVARVRAAHSRYRELERSLLSLADKLGLLRKEGA</sequence>
<evidence type="ECO:0000256" key="6">
    <source>
        <dbReference type="HAMAP-Rule" id="MF_00227"/>
    </source>
</evidence>
<dbReference type="HAMAP" id="MF_00227">
    <property type="entry name" value="RNase_P"/>
    <property type="match status" value="1"/>
</dbReference>
<dbReference type="InterPro" id="IPR014721">
    <property type="entry name" value="Ribsml_uS5_D2-typ_fold_subgr"/>
</dbReference>
<comment type="function">
    <text evidence="6">RNaseP catalyzes the removal of the 5'-leader sequence from pre-tRNA to produce the mature 5'-terminus. It can also cleave other RNA substrates such as 4.5S RNA. The protein component plays an auxiliary but essential role in vivo by binding to the 5'-leader sequence and broadening the substrate specificity of the ribozyme.</text>
</comment>
<evidence type="ECO:0000256" key="3">
    <source>
        <dbReference type="ARBA" id="ARBA00022759"/>
    </source>
</evidence>
<dbReference type="Proteomes" id="UP000595792">
    <property type="component" value="Chromosome"/>
</dbReference>
<keyword evidence="2 6" id="KW-0540">Nuclease</keyword>
<dbReference type="PANTHER" id="PTHR33992">
    <property type="entry name" value="RIBONUCLEASE P PROTEIN COMPONENT"/>
    <property type="match status" value="1"/>
</dbReference>
<dbReference type="EMBL" id="CP065315">
    <property type="protein sequence ID" value="QQR04238.1"/>
    <property type="molecule type" value="Genomic_DNA"/>
</dbReference>
<evidence type="ECO:0000313" key="10">
    <source>
        <dbReference type="EMBL" id="QQR04238.1"/>
    </source>
</evidence>
<evidence type="ECO:0000256" key="1">
    <source>
        <dbReference type="ARBA" id="ARBA00022694"/>
    </source>
</evidence>
<reference evidence="9 11" key="1">
    <citation type="journal article" date="2019" name="Nat. Med.">
        <title>A library of human gut bacterial isolates paired with longitudinal multiomics data enables mechanistic microbiome research.</title>
        <authorList>
            <person name="Poyet M."/>
            <person name="Groussin M."/>
            <person name="Gibbons S.M."/>
            <person name="Avila-Pacheco J."/>
            <person name="Jiang X."/>
            <person name="Kearney S.M."/>
            <person name="Perrotta A.R."/>
            <person name="Berdy B."/>
            <person name="Zhao S."/>
            <person name="Lieberman T.D."/>
            <person name="Swanson P.K."/>
            <person name="Smith M."/>
            <person name="Roesemann S."/>
            <person name="Alexander J.E."/>
            <person name="Rich S.A."/>
            <person name="Livny J."/>
            <person name="Vlamakis H."/>
            <person name="Clish C."/>
            <person name="Bullock K."/>
            <person name="Deik A."/>
            <person name="Scott J."/>
            <person name="Pierce K.A."/>
            <person name="Xavier R.J."/>
            <person name="Alm E.J."/>
        </authorList>
    </citation>
    <scope>NUCLEOTIDE SEQUENCE [LARGE SCALE GENOMIC DNA]</scope>
    <source>
        <strain evidence="9 11">BIOML-A2</strain>
    </source>
</reference>
<keyword evidence="1 6" id="KW-0819">tRNA processing</keyword>
<dbReference type="Pfam" id="PF00825">
    <property type="entry name" value="Ribonuclease_P"/>
    <property type="match status" value="1"/>
</dbReference>
<organism evidence="9 11">
    <name type="scientific">Flavonifractor plautii</name>
    <name type="common">Fusobacterium plautii</name>
    <dbReference type="NCBI Taxonomy" id="292800"/>
    <lineage>
        <taxon>Bacteria</taxon>
        <taxon>Bacillati</taxon>
        <taxon>Bacillota</taxon>
        <taxon>Clostridia</taxon>
        <taxon>Eubacteriales</taxon>
        <taxon>Oscillospiraceae</taxon>
        <taxon>Flavonifractor</taxon>
    </lineage>
</organism>
<evidence type="ECO:0000256" key="4">
    <source>
        <dbReference type="ARBA" id="ARBA00022801"/>
    </source>
</evidence>